<organism evidence="3">
    <name type="scientific">viral metagenome</name>
    <dbReference type="NCBI Taxonomy" id="1070528"/>
    <lineage>
        <taxon>unclassified sequences</taxon>
        <taxon>metagenomes</taxon>
        <taxon>organismal metagenomes</taxon>
    </lineage>
</organism>
<protein>
    <recommendedName>
        <fullName evidence="4">Acetyltransferase</fullName>
    </recommendedName>
</protein>
<evidence type="ECO:0000313" key="2">
    <source>
        <dbReference type="EMBL" id="QJA82525.1"/>
    </source>
</evidence>
<evidence type="ECO:0000256" key="1">
    <source>
        <dbReference type="SAM" id="MobiDB-lite"/>
    </source>
</evidence>
<dbReference type="InterPro" id="IPR016181">
    <property type="entry name" value="Acyl_CoA_acyltransferase"/>
</dbReference>
<evidence type="ECO:0008006" key="4">
    <source>
        <dbReference type="Google" id="ProtNLM"/>
    </source>
</evidence>
<dbReference type="EMBL" id="MT142489">
    <property type="protein sequence ID" value="QJA82525.1"/>
    <property type="molecule type" value="Genomic_DNA"/>
</dbReference>
<dbReference type="EMBL" id="MT144691">
    <property type="protein sequence ID" value="QJH97545.1"/>
    <property type="molecule type" value="Genomic_DNA"/>
</dbReference>
<feature type="region of interest" description="Disordered" evidence="1">
    <location>
        <begin position="149"/>
        <end position="176"/>
    </location>
</feature>
<dbReference type="AlphaFoldDB" id="A0A6M3XMG7"/>
<dbReference type="Gene3D" id="3.40.630.30">
    <property type="match status" value="1"/>
</dbReference>
<evidence type="ECO:0000313" key="3">
    <source>
        <dbReference type="EMBL" id="QJH97545.1"/>
    </source>
</evidence>
<gene>
    <name evidence="2" type="ORF">MM415A00401_0037</name>
    <name evidence="3" type="ORF">TM448B01032_0001</name>
</gene>
<sequence>MKASVERLRIDHIVAIQQREEDLIVGRACGLDKVKAGENYLRRGPGIALVVDEAVAMVGGVAELGGATWEAWLMTSKLVEPYRFSFHRAVVGFLNEQLERPGVLKLVAAVHRENPRARRWIEALGFTEEGRMMGKGGLVFVKYGRLKSRAAGHKPPGGARPRLRGLPASPTHDRLR</sequence>
<dbReference type="SUPFAM" id="SSF55729">
    <property type="entry name" value="Acyl-CoA N-acyltransferases (Nat)"/>
    <property type="match status" value="1"/>
</dbReference>
<accession>A0A6M3XMG7</accession>
<name>A0A6M3XMG7_9ZZZZ</name>
<proteinExistence type="predicted"/>
<reference evidence="3" key="1">
    <citation type="submission" date="2020-03" db="EMBL/GenBank/DDBJ databases">
        <title>The deep terrestrial virosphere.</title>
        <authorList>
            <person name="Holmfeldt K."/>
            <person name="Nilsson E."/>
            <person name="Simone D."/>
            <person name="Lopez-Fernandez M."/>
            <person name="Wu X."/>
            <person name="de Brujin I."/>
            <person name="Lundin D."/>
            <person name="Andersson A."/>
            <person name="Bertilsson S."/>
            <person name="Dopson M."/>
        </authorList>
    </citation>
    <scope>NUCLEOTIDE SEQUENCE</scope>
    <source>
        <strain evidence="2">MM415A00401</strain>
        <strain evidence="3">TM448B01032</strain>
    </source>
</reference>